<dbReference type="Pfam" id="PF01263">
    <property type="entry name" value="Aldose_epim"/>
    <property type="match status" value="1"/>
</dbReference>
<dbReference type="SUPFAM" id="SSF74650">
    <property type="entry name" value="Galactose mutarotase-like"/>
    <property type="match status" value="1"/>
</dbReference>
<dbReference type="Gene3D" id="2.70.98.10">
    <property type="match status" value="1"/>
</dbReference>
<evidence type="ECO:0000313" key="2">
    <source>
        <dbReference type="Proteomes" id="UP001595593"/>
    </source>
</evidence>
<dbReference type="RefSeq" id="WP_379598935.1">
    <property type="nucleotide sequence ID" value="NZ_JBHRTN010000019.1"/>
</dbReference>
<dbReference type="EMBL" id="JBHRTN010000019">
    <property type="protein sequence ID" value="MFC3127130.1"/>
    <property type="molecule type" value="Genomic_DNA"/>
</dbReference>
<evidence type="ECO:0000313" key="1">
    <source>
        <dbReference type="EMBL" id="MFC3127130.1"/>
    </source>
</evidence>
<proteinExistence type="predicted"/>
<keyword evidence="2" id="KW-1185">Reference proteome</keyword>
<gene>
    <name evidence="1" type="ORF">ACFOD4_18840</name>
</gene>
<dbReference type="InterPro" id="IPR008183">
    <property type="entry name" value="Aldose_1/G6P_1-epimerase"/>
</dbReference>
<dbReference type="InterPro" id="IPR011013">
    <property type="entry name" value="Gal_mutarotase_sf_dom"/>
</dbReference>
<protein>
    <submittedName>
        <fullName evidence="1">Aldose epimerase</fullName>
    </submittedName>
</protein>
<organism evidence="1 2">
    <name type="scientific">Teichococcus globiformis</name>
    <dbReference type="NCBI Taxonomy" id="2307229"/>
    <lineage>
        <taxon>Bacteria</taxon>
        <taxon>Pseudomonadati</taxon>
        <taxon>Pseudomonadota</taxon>
        <taxon>Alphaproteobacteria</taxon>
        <taxon>Acetobacterales</taxon>
        <taxon>Roseomonadaceae</taxon>
        <taxon>Roseomonas</taxon>
    </lineage>
</organism>
<name>A0ABV7G6P0_9PROT</name>
<accession>A0ABV7G6P0</accession>
<dbReference type="InterPro" id="IPR014718">
    <property type="entry name" value="GH-type_carb-bd"/>
</dbReference>
<comment type="caution">
    <text evidence="1">The sequence shown here is derived from an EMBL/GenBank/DDBJ whole genome shotgun (WGS) entry which is preliminary data.</text>
</comment>
<sequence length="279" mass="30207">MRIGAGSWQAEILPERGAAVARLDFAGNAVLVPLPDGADPTATRAGAFWMLPWTNRLDGGRFPWNGEHCFPLNKPEEGNAIHGLGRDRPWQVVEQGMAEVVLVQELTAPPFRYAARLRLRAAQDAFLFELTMRNEDDKPCPMGFGWHPWFVRQPGASLRFGATTRLTQGARNLPGEGVAESGPDGAAEPMIGADSHYAGWNSQARLAWPGIVLEMTASGDWARNLHLHLPDAAPAICLEPVSHVPDAINRPDLAPLGAMRVLAPGEALHGTITLKAYPV</sequence>
<reference evidence="2" key="1">
    <citation type="journal article" date="2019" name="Int. J. Syst. Evol. Microbiol.">
        <title>The Global Catalogue of Microorganisms (GCM) 10K type strain sequencing project: providing services to taxonomists for standard genome sequencing and annotation.</title>
        <authorList>
            <consortium name="The Broad Institute Genomics Platform"/>
            <consortium name="The Broad Institute Genome Sequencing Center for Infectious Disease"/>
            <person name="Wu L."/>
            <person name="Ma J."/>
        </authorList>
    </citation>
    <scope>NUCLEOTIDE SEQUENCE [LARGE SCALE GENOMIC DNA]</scope>
    <source>
        <strain evidence="2">KCTC 52094</strain>
    </source>
</reference>
<dbReference type="Proteomes" id="UP001595593">
    <property type="component" value="Unassembled WGS sequence"/>
</dbReference>